<dbReference type="Proteomes" id="UP000314982">
    <property type="component" value="Unassembled WGS sequence"/>
</dbReference>
<reference evidence="2" key="1">
    <citation type="submission" date="2018-06" db="EMBL/GenBank/DDBJ databases">
        <title>Genome assembly of Danube salmon.</title>
        <authorList>
            <person name="Macqueen D.J."/>
            <person name="Gundappa M.K."/>
        </authorList>
    </citation>
    <scope>NUCLEOTIDE SEQUENCE [LARGE SCALE GENOMIC DNA]</scope>
</reference>
<evidence type="ECO:0000313" key="2">
    <source>
        <dbReference type="Proteomes" id="UP000314982"/>
    </source>
</evidence>
<protein>
    <submittedName>
        <fullName evidence="1">Uncharacterized protein</fullName>
    </submittedName>
</protein>
<evidence type="ECO:0000313" key="1">
    <source>
        <dbReference type="Ensembl" id="ENSHHUP00000056820.1"/>
    </source>
</evidence>
<keyword evidence="2" id="KW-1185">Reference proteome</keyword>
<organism evidence="1 2">
    <name type="scientific">Hucho hucho</name>
    <name type="common">huchen</name>
    <dbReference type="NCBI Taxonomy" id="62062"/>
    <lineage>
        <taxon>Eukaryota</taxon>
        <taxon>Metazoa</taxon>
        <taxon>Chordata</taxon>
        <taxon>Craniata</taxon>
        <taxon>Vertebrata</taxon>
        <taxon>Euteleostomi</taxon>
        <taxon>Actinopterygii</taxon>
        <taxon>Neopterygii</taxon>
        <taxon>Teleostei</taxon>
        <taxon>Protacanthopterygii</taxon>
        <taxon>Salmoniformes</taxon>
        <taxon>Salmonidae</taxon>
        <taxon>Salmoninae</taxon>
        <taxon>Hucho</taxon>
    </lineage>
</organism>
<dbReference type="STRING" id="62062.ENSHHUP00000056820"/>
<reference evidence="1" key="3">
    <citation type="submission" date="2025-09" db="UniProtKB">
        <authorList>
            <consortium name="Ensembl"/>
        </authorList>
    </citation>
    <scope>IDENTIFICATION</scope>
</reference>
<proteinExistence type="predicted"/>
<accession>A0A4W5P5J7</accession>
<reference evidence="1" key="2">
    <citation type="submission" date="2025-08" db="UniProtKB">
        <authorList>
            <consortium name="Ensembl"/>
        </authorList>
    </citation>
    <scope>IDENTIFICATION</scope>
</reference>
<name>A0A4W5P5J7_9TELE</name>
<sequence>MQSSQNLGNRLSEQSLFLFLSSVGAQTEGGGLLRLCLNRNRFPPDCDSFLKIKELMSLRDPLNKTPSAQVDDEQGQAA</sequence>
<dbReference type="Ensembl" id="ENSHHUT00000058776.1">
    <property type="protein sequence ID" value="ENSHHUP00000056820.1"/>
    <property type="gene ID" value="ENSHHUG00000033897.1"/>
</dbReference>
<dbReference type="AlphaFoldDB" id="A0A4W5P5J7"/>